<comment type="caution">
    <text evidence="6">The sequence shown here is derived from an EMBL/GenBank/DDBJ whole genome shotgun (WGS) entry which is preliminary data.</text>
</comment>
<comment type="similarity">
    <text evidence="2">Belongs to the plasmid replication initiation factor family.</text>
</comment>
<organism evidence="6 7">
    <name type="scientific">Streptococcus agalactiae</name>
    <dbReference type="NCBI Taxonomy" id="1311"/>
    <lineage>
        <taxon>Bacteria</taxon>
        <taxon>Bacillati</taxon>
        <taxon>Bacillota</taxon>
        <taxon>Bacilli</taxon>
        <taxon>Lactobacillales</taxon>
        <taxon>Streptococcaceae</taxon>
        <taxon>Streptococcus</taxon>
    </lineage>
</organism>
<dbReference type="Pfam" id="PF22477">
    <property type="entry name" value="RepD-like_N"/>
    <property type="match status" value="1"/>
</dbReference>
<evidence type="ECO:0000256" key="2">
    <source>
        <dbReference type="ARBA" id="ARBA00008374"/>
    </source>
</evidence>
<feature type="domain" description="Replication initiation protein N-terminal" evidence="5">
    <location>
        <begin position="50"/>
        <end position="138"/>
    </location>
</feature>
<name>A0A7Z6R9H2_STRAG</name>
<dbReference type="InterPro" id="IPR054456">
    <property type="entry name" value="RepD-like_N"/>
</dbReference>
<keyword evidence="4" id="KW-0235">DNA replication</keyword>
<evidence type="ECO:0000256" key="1">
    <source>
        <dbReference type="ARBA" id="ARBA00002548"/>
    </source>
</evidence>
<sequence>MVRLRRGRLGATPPRMSFYVGLCADKKIGAVRRPPKRKEVCLKLKVSLDNITMTAYIKSKKYLAMKQLIETHLAITVQTAMTDMFRATTGDGIHVVLHMNYDKQKGQDRKARPFRLEFNPNKLRLVDSEIIDTIIPFLEDISISRADLAFDLFEVDCSEFVLEKKGRPTATKEFRSSTGTLETKYLGAPRSEKQVRLYNKKKEQLQNGTDKDKDFASQFKHWWRLEFQLRSRSIDEIFEVIDTIIFKPFNLKGLSIETQIYLTALIHDKNIWKKLHRNTRARYKKILETHQTSDTDYLGLLKDLLKHERPRLENQLAYYGGRIDKNSFQPFC</sequence>
<dbReference type="AlphaFoldDB" id="A0A7Z6R9H2"/>
<comment type="function">
    <text evidence="1">This protein is probably a specific topoisomerase involved in initiating replication. This protein is specifically required and may be rate-limiting for replication of the plasmid in vivo.</text>
</comment>
<evidence type="ECO:0000313" key="7">
    <source>
        <dbReference type="Proteomes" id="UP000256718"/>
    </source>
</evidence>
<proteinExistence type="inferred from homology"/>
<evidence type="ECO:0000259" key="5">
    <source>
        <dbReference type="Pfam" id="PF22477"/>
    </source>
</evidence>
<evidence type="ECO:0000313" key="6">
    <source>
        <dbReference type="EMBL" id="RDY74232.1"/>
    </source>
</evidence>
<dbReference type="EMBL" id="QHGZ01000261">
    <property type="protein sequence ID" value="RDY74232.1"/>
    <property type="molecule type" value="Genomic_DNA"/>
</dbReference>
<gene>
    <name evidence="6" type="ORF">C4618_13405</name>
</gene>
<dbReference type="Proteomes" id="UP000256718">
    <property type="component" value="Unassembled WGS sequence"/>
</dbReference>
<evidence type="ECO:0000256" key="3">
    <source>
        <dbReference type="ARBA" id="ARBA00019152"/>
    </source>
</evidence>
<protein>
    <recommendedName>
        <fullName evidence="3">Replication initiation protein</fullName>
    </recommendedName>
</protein>
<accession>A0A7Z6R9H2</accession>
<reference evidence="6 7" key="1">
    <citation type="journal article" date="2018" name="Emerg. Microbes Infect.">
        <title>Phenotypic and molecular analysis of nontypeable Group B streptococci: identification of cps2a and hybrid cps2a/cps5 Group B streptococcal capsule gene clusters.</title>
        <authorList>
            <person name="Alhhazmi A."/>
            <person name="Tyrrell G.J."/>
        </authorList>
    </citation>
    <scope>NUCLEOTIDE SEQUENCE [LARGE SCALE GENOMIC DNA]</scope>
    <source>
        <strain evidence="6 7">PLGBS17</strain>
    </source>
</reference>
<evidence type="ECO:0000256" key="4">
    <source>
        <dbReference type="ARBA" id="ARBA00022705"/>
    </source>
</evidence>